<keyword evidence="1" id="KW-0489">Methyltransferase</keyword>
<dbReference type="Pfam" id="PF13489">
    <property type="entry name" value="Methyltransf_23"/>
    <property type="match status" value="1"/>
</dbReference>
<keyword evidence="1" id="KW-0808">Transferase</keyword>
<reference evidence="1" key="1">
    <citation type="submission" date="2010-05" db="EMBL/GenBank/DDBJ databases">
        <title>The draft genome of Desulfonatronospira thiodismutans ASO3-1.</title>
        <authorList>
            <consortium name="US DOE Joint Genome Institute (JGI-PGF)"/>
            <person name="Lucas S."/>
            <person name="Copeland A."/>
            <person name="Lapidus A."/>
            <person name="Cheng J.-F."/>
            <person name="Bruce D."/>
            <person name="Goodwin L."/>
            <person name="Pitluck S."/>
            <person name="Chertkov O."/>
            <person name="Brettin T."/>
            <person name="Detter J.C."/>
            <person name="Han C."/>
            <person name="Land M.L."/>
            <person name="Hauser L."/>
            <person name="Kyrpides N."/>
            <person name="Mikhailova N."/>
            <person name="Muyzer G."/>
            <person name="Woyke T."/>
        </authorList>
    </citation>
    <scope>NUCLEOTIDE SEQUENCE [LARGE SCALE GENOMIC DNA]</scope>
    <source>
        <strain evidence="1">ASO3-1</strain>
    </source>
</reference>
<dbReference type="SUPFAM" id="SSF53335">
    <property type="entry name" value="S-adenosyl-L-methionine-dependent methyltransferases"/>
    <property type="match status" value="1"/>
</dbReference>
<organism evidence="1 2">
    <name type="scientific">Desulfonatronospira thiodismutans ASO3-1</name>
    <dbReference type="NCBI Taxonomy" id="555779"/>
    <lineage>
        <taxon>Bacteria</taxon>
        <taxon>Pseudomonadati</taxon>
        <taxon>Thermodesulfobacteriota</taxon>
        <taxon>Desulfovibrionia</taxon>
        <taxon>Desulfovibrionales</taxon>
        <taxon>Desulfonatronovibrionaceae</taxon>
        <taxon>Desulfonatronospira</taxon>
    </lineage>
</organism>
<dbReference type="PANTHER" id="PTHR14614:SF132">
    <property type="entry name" value="PROTEIN-LYSINE METHYLTRANSFERASE C42C1.13"/>
    <property type="match status" value="1"/>
</dbReference>
<dbReference type="GO" id="GO:0008168">
    <property type="term" value="F:methyltransferase activity"/>
    <property type="evidence" value="ECO:0007669"/>
    <property type="project" value="UniProtKB-KW"/>
</dbReference>
<dbReference type="Proteomes" id="UP000005496">
    <property type="component" value="Unassembled WGS sequence"/>
</dbReference>
<dbReference type="EMBL" id="ACJN02000002">
    <property type="protein sequence ID" value="EFI34452.1"/>
    <property type="molecule type" value="Genomic_DNA"/>
</dbReference>
<dbReference type="InterPro" id="IPR029063">
    <property type="entry name" value="SAM-dependent_MTases_sf"/>
</dbReference>
<dbReference type="InterPro" id="IPR019410">
    <property type="entry name" value="Methyltransf_16"/>
</dbReference>
<evidence type="ECO:0000313" key="1">
    <source>
        <dbReference type="EMBL" id="EFI34452.1"/>
    </source>
</evidence>
<dbReference type="eggNOG" id="COG3897">
    <property type="taxonomic scope" value="Bacteria"/>
</dbReference>
<name>D6SNX6_9BACT</name>
<dbReference type="OrthoDB" id="264333at2"/>
<dbReference type="Gene3D" id="3.40.50.150">
    <property type="entry name" value="Vaccinia Virus protein VP39"/>
    <property type="match status" value="1"/>
</dbReference>
<comment type="caution">
    <text evidence="1">The sequence shown here is derived from an EMBL/GenBank/DDBJ whole genome shotgun (WGS) entry which is preliminary data.</text>
</comment>
<gene>
    <name evidence="1" type="ORF">Dthio_PD1811</name>
</gene>
<proteinExistence type="predicted"/>
<dbReference type="PANTHER" id="PTHR14614">
    <property type="entry name" value="HEPATOCELLULAR CARCINOMA-ASSOCIATED ANTIGEN"/>
    <property type="match status" value="1"/>
</dbReference>
<dbReference type="AlphaFoldDB" id="D6SNX6"/>
<dbReference type="CDD" id="cd02440">
    <property type="entry name" value="AdoMet_MTases"/>
    <property type="match status" value="1"/>
</dbReference>
<dbReference type="GO" id="GO:0032259">
    <property type="term" value="P:methylation"/>
    <property type="evidence" value="ECO:0007669"/>
    <property type="project" value="UniProtKB-KW"/>
</dbReference>
<sequence length="217" mass="24527">MQDLSQVLNLKLAGHRLKLKRQADLETLWSGLEEPSRDMDQERIPYWAEVWPSSVLLAEHLDRNRELIRGRLCLEAGCGLGATSILASRLGARVVAVDMEPDALVFARQSAKANNTPEVLWAGIDWKRGGLKKNLFEFIWAADVLYETGFALPLAGFFRNCLAPGGRIWIADQNRNVSADTWARLLSQGFKAKEIEERRVSWFGQKAGVRLLELVRR</sequence>
<evidence type="ECO:0000313" key="2">
    <source>
        <dbReference type="Proteomes" id="UP000005496"/>
    </source>
</evidence>
<accession>D6SNX6</accession>
<protein>
    <submittedName>
        <fullName evidence="1">Methyltransferase type 12</fullName>
    </submittedName>
</protein>
<keyword evidence="2" id="KW-1185">Reference proteome</keyword>
<dbReference type="RefSeq" id="WP_008869774.1">
    <property type="nucleotide sequence ID" value="NZ_ACJN02000002.1"/>
</dbReference>